<feature type="domain" description="Glutamine amidotransferase type-2" evidence="4">
    <location>
        <begin position="2"/>
        <end position="213"/>
    </location>
</feature>
<dbReference type="SUPFAM" id="SSF56235">
    <property type="entry name" value="N-terminal nucleophile aminohydrolases (Ntn hydrolases)"/>
    <property type="match status" value="1"/>
</dbReference>
<dbReference type="SUPFAM" id="SSF52402">
    <property type="entry name" value="Adenine nucleotide alpha hydrolases-like"/>
    <property type="match status" value="1"/>
</dbReference>
<evidence type="ECO:0000256" key="1">
    <source>
        <dbReference type="ARBA" id="ARBA00005187"/>
    </source>
</evidence>
<reference evidence="5" key="1">
    <citation type="submission" date="2022-04" db="EMBL/GenBank/DDBJ databases">
        <title>Tomato heritable bacteria conferring resistance against bacterial wilt.</title>
        <authorList>
            <person name="Yin J."/>
        </authorList>
    </citation>
    <scope>NUCLEOTIDE SEQUENCE</scope>
    <source>
        <strain evidence="5">Cra20</strain>
    </source>
</reference>
<comment type="caution">
    <text evidence="5">The sequence shown here is derived from an EMBL/GenBank/DDBJ whole genome shotgun (WGS) entry which is preliminary data.</text>
</comment>
<dbReference type="Gene3D" id="3.40.50.620">
    <property type="entry name" value="HUPs"/>
    <property type="match status" value="2"/>
</dbReference>
<dbReference type="Gene3D" id="3.60.20.10">
    <property type="entry name" value="Glutamine Phosphoribosylpyrophosphate, subunit 1, domain 1"/>
    <property type="match status" value="1"/>
</dbReference>
<accession>A0ABU3N5D2</accession>
<evidence type="ECO:0000259" key="4">
    <source>
        <dbReference type="PROSITE" id="PS51278"/>
    </source>
</evidence>
<dbReference type="PROSITE" id="PS51278">
    <property type="entry name" value="GATASE_TYPE_2"/>
    <property type="match status" value="1"/>
</dbReference>
<organism evidence="5">
    <name type="scientific">Sphingomonas psychrotolerans</name>
    <dbReference type="NCBI Taxonomy" id="1327635"/>
    <lineage>
        <taxon>Bacteria</taxon>
        <taxon>Pseudomonadati</taxon>
        <taxon>Pseudomonadota</taxon>
        <taxon>Alphaproteobacteria</taxon>
        <taxon>Sphingomonadales</taxon>
        <taxon>Sphingomonadaceae</taxon>
        <taxon>Sphingomonas</taxon>
    </lineage>
</organism>
<gene>
    <name evidence="5" type="ORF">MZO42_13690</name>
</gene>
<evidence type="ECO:0000256" key="2">
    <source>
        <dbReference type="ARBA" id="ARBA00012737"/>
    </source>
</evidence>
<dbReference type="PANTHER" id="PTHR43284">
    <property type="entry name" value="ASPARAGINE SYNTHETASE (GLUTAMINE-HYDROLYZING)"/>
    <property type="match status" value="1"/>
</dbReference>
<comment type="catalytic activity">
    <reaction evidence="3">
        <text>L-aspartate + L-glutamine + ATP + H2O = L-asparagine + L-glutamate + AMP + diphosphate + H(+)</text>
        <dbReference type="Rhea" id="RHEA:12228"/>
        <dbReference type="ChEBI" id="CHEBI:15377"/>
        <dbReference type="ChEBI" id="CHEBI:15378"/>
        <dbReference type="ChEBI" id="CHEBI:29985"/>
        <dbReference type="ChEBI" id="CHEBI:29991"/>
        <dbReference type="ChEBI" id="CHEBI:30616"/>
        <dbReference type="ChEBI" id="CHEBI:33019"/>
        <dbReference type="ChEBI" id="CHEBI:58048"/>
        <dbReference type="ChEBI" id="CHEBI:58359"/>
        <dbReference type="ChEBI" id="CHEBI:456215"/>
        <dbReference type="EC" id="6.3.5.4"/>
    </reaction>
</comment>
<dbReference type="PANTHER" id="PTHR43284:SF1">
    <property type="entry name" value="ASPARAGINE SYNTHETASE"/>
    <property type="match status" value="1"/>
</dbReference>
<evidence type="ECO:0000313" key="5">
    <source>
        <dbReference type="EMBL" id="MDT8759750.1"/>
    </source>
</evidence>
<evidence type="ECO:0000256" key="3">
    <source>
        <dbReference type="ARBA" id="ARBA00048741"/>
    </source>
</evidence>
<dbReference type="Pfam" id="PF13537">
    <property type="entry name" value="GATase_7"/>
    <property type="match status" value="1"/>
</dbReference>
<dbReference type="InterPro" id="IPR051786">
    <property type="entry name" value="ASN_synthetase/amidase"/>
</dbReference>
<protein>
    <recommendedName>
        <fullName evidence="2">asparagine synthase (glutamine-hydrolyzing)</fullName>
        <ecNumber evidence="2">6.3.5.4</ecNumber>
    </recommendedName>
</protein>
<dbReference type="InterPro" id="IPR001962">
    <property type="entry name" value="Asn_synthase"/>
</dbReference>
<dbReference type="InterPro" id="IPR029055">
    <property type="entry name" value="Ntn_hydrolases_N"/>
</dbReference>
<dbReference type="Pfam" id="PF00733">
    <property type="entry name" value="Asn_synthase"/>
    <property type="match status" value="1"/>
</dbReference>
<comment type="pathway">
    <text evidence="1">Amino-acid biosynthesis; L-asparagine biosynthesis; L-asparagine from L-aspartate (L-Gln route): step 1/1.</text>
</comment>
<dbReference type="InterPro" id="IPR014729">
    <property type="entry name" value="Rossmann-like_a/b/a_fold"/>
</dbReference>
<sequence>MTALAGIWNLSCNIDPADALKRMLAAQRIYGPHGDASAEAGDIAIGRCLYETLPEDRFDRGPVMSPDGRYLLAGDVRLDDRDDLADALGLSREEAATLCDAAFLLLAWQRWQDTAFDHLYGDYAFALWDAVKARLVLARDPFGGRSLHYHQGKGFFAFASMPKGLHALPEVPYAPDEVRAATFLALMAERGPRSFFAGVSRVEAGQCVVVERTGIRLFQHWQPPARIPAPVPGTDYAEGLRAHLDRAVASRLRGAGKRVGAHLSAGFDSASVSATAARLMAAAGGKVVAFTSVPRPGFDGEVAAHRLGDEGDLAAATAAMHPNIEHVRVHSDGISALDDLDRDYFLFERPLANADNQHWWNQINGEARKREIGVMLTAAAGNATVSFTGLSYLPELTGRGRLVELVRTVRGLIRNREMRWRGALLQAFGPWIPAPLWVALYEKRFGIRLELAAYSMLNPGQLSVIESEAAQQGDFDPCYRPRRDATDLQRWMLGRVDFGNNQKGALAGWGVDLRDPTIDRRLVEYCMSIPVAAFLDRQRIRGLAKTAFAGLLPDCVLTERRKGHQAADWHESFALQHERVRSEVARLAQVESASVALDLEQMRALADDWPQDDWGSSRVEFRYRYALLRGLVSGHFLRKSSRSNA</sequence>
<proteinExistence type="predicted"/>
<name>A0ABU3N5D2_9SPHN</name>
<dbReference type="EC" id="6.3.5.4" evidence="2"/>
<dbReference type="EMBL" id="JALMLT010000003">
    <property type="protein sequence ID" value="MDT8759750.1"/>
    <property type="molecule type" value="Genomic_DNA"/>
</dbReference>
<dbReference type="InterPro" id="IPR017932">
    <property type="entry name" value="GATase_2_dom"/>
</dbReference>